<evidence type="ECO:0000256" key="6">
    <source>
        <dbReference type="ARBA" id="ARBA00020397"/>
    </source>
</evidence>
<dbReference type="SUPFAM" id="SSF55681">
    <property type="entry name" value="Class II aaRS and biotin synthetases"/>
    <property type="match status" value="1"/>
</dbReference>
<dbReference type="GO" id="GO:0006427">
    <property type="term" value="P:histidyl-tRNA aminoacylation"/>
    <property type="evidence" value="ECO:0007669"/>
    <property type="project" value="TreeGrafter"/>
</dbReference>
<sequence length="328" mass="35716">MQWLLPEGVDEILPPGGWVLEDIRRRLLDEFRQRGYELILPPLVEHADALLSGVGSDLDLQTFRLTDQLSGRQLAVRADITPQAARIDARHLAASGIARVCYLGTVMRTRPDVPGGARCYRQLGAELFGDDSVQADAEVIGVMLTMLQLCELQDVHLDLGHVGVFRALAGQLGLQAQDEQTLFDLLQLKAVGDLQAWCAAQGLSSAQSDDLVALCTLHGGPEVLERARARFAQQPEVMQAVDTLDTLCAALKSQGWKQPVHLDFAELHGYRYHTGVMFAAYRPGQGRELARGGRYNGVGANFGADRPATGFSADLNRLVSLGHGLKES</sequence>
<keyword evidence="9" id="KW-0368">Histidine biosynthesis</keyword>
<reference evidence="12 13" key="1">
    <citation type="submission" date="2013-04" db="EMBL/GenBank/DDBJ databases">
        <title>Oceanococcus atlanticus 22II-S10r2 Genome Sequencing.</title>
        <authorList>
            <person name="Lai Q."/>
            <person name="Li G."/>
            <person name="Shao Z."/>
        </authorList>
    </citation>
    <scope>NUCLEOTIDE SEQUENCE [LARGE SCALE GENOMIC DNA]</scope>
    <source>
        <strain evidence="12 13">22II-S10r2</strain>
    </source>
</reference>
<feature type="domain" description="Aminoacyl-transfer RNA synthetases class-II family profile" evidence="11">
    <location>
        <begin position="19"/>
        <end position="321"/>
    </location>
</feature>
<dbReference type="NCBIfam" id="NF009086">
    <property type="entry name" value="PRK12421.1"/>
    <property type="match status" value="1"/>
</dbReference>
<dbReference type="Pfam" id="PF13393">
    <property type="entry name" value="tRNA-synt_His"/>
    <property type="match status" value="1"/>
</dbReference>
<evidence type="ECO:0000256" key="9">
    <source>
        <dbReference type="HAMAP-Rule" id="MF_00125"/>
    </source>
</evidence>
<comment type="subunit">
    <text evidence="4 9">Heteromultimer composed of HisG and HisZ subunits.</text>
</comment>
<keyword evidence="12" id="KW-0328">Glycosyltransferase</keyword>
<organism evidence="12 13">
    <name type="scientific">Oceanococcus atlanticus</name>
    <dbReference type="NCBI Taxonomy" id="1317117"/>
    <lineage>
        <taxon>Bacteria</taxon>
        <taxon>Pseudomonadati</taxon>
        <taxon>Pseudomonadota</taxon>
        <taxon>Gammaproteobacteria</taxon>
        <taxon>Chromatiales</taxon>
        <taxon>Oceanococcaceae</taxon>
        <taxon>Oceanococcus</taxon>
    </lineage>
</organism>
<dbReference type="AlphaFoldDB" id="A0A1Y1SGR9"/>
<dbReference type="InterPro" id="IPR004516">
    <property type="entry name" value="HisRS/HisZ"/>
</dbReference>
<comment type="similarity">
    <text evidence="3 9">Belongs to the class-II aminoacyl-tRNA synthetase family. HisZ subfamily.</text>
</comment>
<dbReference type="Gene3D" id="3.30.930.10">
    <property type="entry name" value="Bira Bifunctional Protein, Domain 2"/>
    <property type="match status" value="1"/>
</dbReference>
<evidence type="ECO:0000256" key="3">
    <source>
        <dbReference type="ARBA" id="ARBA00005539"/>
    </source>
</evidence>
<evidence type="ECO:0000256" key="7">
    <source>
        <dbReference type="ARBA" id="ARBA00022490"/>
    </source>
</evidence>
<protein>
    <recommendedName>
        <fullName evidence="6 9">ATP phosphoribosyltransferase regulatory subunit</fullName>
    </recommendedName>
</protein>
<evidence type="ECO:0000256" key="8">
    <source>
        <dbReference type="ARBA" id="ARBA00025246"/>
    </source>
</evidence>
<dbReference type="PANTHER" id="PTHR43707:SF1">
    <property type="entry name" value="HISTIDINE--TRNA LIGASE, MITOCHONDRIAL-RELATED"/>
    <property type="match status" value="1"/>
</dbReference>
<dbReference type="RefSeq" id="WP_083559491.1">
    <property type="nucleotide sequence ID" value="NZ_AQQV01000001.1"/>
</dbReference>
<dbReference type="GO" id="GO:0000105">
    <property type="term" value="P:L-histidine biosynthetic process"/>
    <property type="evidence" value="ECO:0007669"/>
    <property type="project" value="UniProtKB-UniRule"/>
</dbReference>
<feature type="binding site" evidence="10">
    <location>
        <position position="108"/>
    </location>
    <ligand>
        <name>L-histidine</name>
        <dbReference type="ChEBI" id="CHEBI:57595"/>
    </ligand>
</feature>
<dbReference type="InterPro" id="IPR041715">
    <property type="entry name" value="HisRS-like_core"/>
</dbReference>
<dbReference type="InterPro" id="IPR006195">
    <property type="entry name" value="aa-tRNA-synth_II"/>
</dbReference>
<keyword evidence="9" id="KW-0028">Amino-acid biosynthesis</keyword>
<evidence type="ECO:0000313" key="13">
    <source>
        <dbReference type="Proteomes" id="UP000192342"/>
    </source>
</evidence>
<evidence type="ECO:0000256" key="5">
    <source>
        <dbReference type="ARBA" id="ARBA00011738"/>
    </source>
</evidence>
<dbReference type="CDD" id="cd00773">
    <property type="entry name" value="HisRS-like_core"/>
    <property type="match status" value="1"/>
</dbReference>
<proteinExistence type="inferred from homology"/>
<evidence type="ECO:0000256" key="1">
    <source>
        <dbReference type="ARBA" id="ARBA00004496"/>
    </source>
</evidence>
<dbReference type="PROSITE" id="PS50862">
    <property type="entry name" value="AA_TRNA_LIGASE_II"/>
    <property type="match status" value="1"/>
</dbReference>
<keyword evidence="13" id="KW-1185">Reference proteome</keyword>
<dbReference type="STRING" id="1317117.ATO7_03270"/>
<dbReference type="EMBL" id="AQQV01000001">
    <property type="protein sequence ID" value="ORE88863.1"/>
    <property type="molecule type" value="Genomic_DNA"/>
</dbReference>
<accession>A0A1Y1SGR9</accession>
<dbReference type="HAMAP" id="MF_00125">
    <property type="entry name" value="HisZ"/>
    <property type="match status" value="1"/>
</dbReference>
<dbReference type="GO" id="GO:0005737">
    <property type="term" value="C:cytoplasm"/>
    <property type="evidence" value="ECO:0007669"/>
    <property type="project" value="UniProtKB-SubCell"/>
</dbReference>
<dbReference type="PANTHER" id="PTHR43707">
    <property type="entry name" value="HISTIDYL-TRNA SYNTHETASE"/>
    <property type="match status" value="1"/>
</dbReference>
<dbReference type="PIRSF" id="PIRSF001549">
    <property type="entry name" value="His-tRNA_synth"/>
    <property type="match status" value="1"/>
</dbReference>
<keyword evidence="7 9" id="KW-0963">Cytoplasm</keyword>
<dbReference type="UniPathway" id="UPA00031">
    <property type="reaction ID" value="UER00006"/>
</dbReference>
<dbReference type="GO" id="GO:0016757">
    <property type="term" value="F:glycosyltransferase activity"/>
    <property type="evidence" value="ECO:0007669"/>
    <property type="project" value="UniProtKB-KW"/>
</dbReference>
<feature type="binding site" evidence="10">
    <location>
        <position position="126"/>
    </location>
    <ligand>
        <name>L-histidine</name>
        <dbReference type="ChEBI" id="CHEBI:57595"/>
    </ligand>
</feature>
<comment type="subcellular location">
    <subcellularLocation>
        <location evidence="1 9">Cytoplasm</location>
    </subcellularLocation>
</comment>
<keyword evidence="12" id="KW-0808">Transferase</keyword>
<evidence type="ECO:0000259" key="11">
    <source>
        <dbReference type="PROSITE" id="PS50862"/>
    </source>
</evidence>
<comment type="caution">
    <text evidence="12">The sequence shown here is derived from an EMBL/GenBank/DDBJ whole genome shotgun (WGS) entry which is preliminary data.</text>
</comment>
<evidence type="ECO:0000256" key="4">
    <source>
        <dbReference type="ARBA" id="ARBA00011496"/>
    </source>
</evidence>
<dbReference type="InterPro" id="IPR004517">
    <property type="entry name" value="HisZ"/>
</dbReference>
<comment type="miscellaneous">
    <text evidence="9">This function is generally fulfilled by the C-terminal part of HisG, which is missing in some bacteria such as this one.</text>
</comment>
<name>A0A1Y1SGR9_9GAMM</name>
<gene>
    <name evidence="9" type="primary">hisZ</name>
    <name evidence="12" type="ORF">ATO7_03270</name>
</gene>
<feature type="binding site" evidence="10">
    <location>
        <begin position="79"/>
        <end position="81"/>
    </location>
    <ligand>
        <name>L-histidine</name>
        <dbReference type="ChEBI" id="CHEBI:57595"/>
    </ligand>
</feature>
<comment type="subunit">
    <text evidence="5">Homodimer.</text>
</comment>
<dbReference type="OrthoDB" id="9769617at2"/>
<feature type="binding site" evidence="10">
    <location>
        <position position="122"/>
    </location>
    <ligand>
        <name>L-histidine</name>
        <dbReference type="ChEBI" id="CHEBI:57595"/>
    </ligand>
</feature>
<dbReference type="GO" id="GO:0004821">
    <property type="term" value="F:histidine-tRNA ligase activity"/>
    <property type="evidence" value="ECO:0007669"/>
    <property type="project" value="TreeGrafter"/>
</dbReference>
<comment type="pathway">
    <text evidence="2 9">Amino-acid biosynthesis; L-histidine biosynthesis; L-histidine from 5-phospho-alpha-D-ribose 1-diphosphate: step 1/9.</text>
</comment>
<evidence type="ECO:0000256" key="10">
    <source>
        <dbReference type="PIRSR" id="PIRSR001549-1"/>
    </source>
</evidence>
<dbReference type="NCBIfam" id="NF008935">
    <property type="entry name" value="PRK12292.1-1"/>
    <property type="match status" value="1"/>
</dbReference>
<evidence type="ECO:0000256" key="2">
    <source>
        <dbReference type="ARBA" id="ARBA00004667"/>
    </source>
</evidence>
<comment type="function">
    <text evidence="8 9">Required for the first step of histidine biosynthesis. May allow the feedback regulation of ATP phosphoribosyltransferase activity by histidine.</text>
</comment>
<dbReference type="Proteomes" id="UP000192342">
    <property type="component" value="Unassembled WGS sequence"/>
</dbReference>
<evidence type="ECO:0000313" key="12">
    <source>
        <dbReference type="EMBL" id="ORE88863.1"/>
    </source>
</evidence>
<dbReference type="InterPro" id="IPR045864">
    <property type="entry name" value="aa-tRNA-synth_II/BPL/LPL"/>
</dbReference>